<proteinExistence type="predicted"/>
<dbReference type="PANTHER" id="PTHR22801">
    <property type="entry name" value="LITHOSTATHINE"/>
    <property type="match status" value="1"/>
</dbReference>
<dbReference type="Gene3D" id="3.10.100.10">
    <property type="entry name" value="Mannose-Binding Protein A, subunit A"/>
    <property type="match status" value="1"/>
</dbReference>
<reference evidence="2" key="1">
    <citation type="journal article" date="2008" name="Nature">
        <title>The amphioxus genome and the evolution of the chordate karyotype.</title>
        <authorList>
            <consortium name="US DOE Joint Genome Institute (JGI-PGF)"/>
            <person name="Putnam N.H."/>
            <person name="Butts T."/>
            <person name="Ferrier D.E.K."/>
            <person name="Furlong R.F."/>
            <person name="Hellsten U."/>
            <person name="Kawashima T."/>
            <person name="Robinson-Rechavi M."/>
            <person name="Shoguchi E."/>
            <person name="Terry A."/>
            <person name="Yu J.-K."/>
            <person name="Benito-Gutierrez E.L."/>
            <person name="Dubchak I."/>
            <person name="Garcia-Fernandez J."/>
            <person name="Gibson-Brown J.J."/>
            <person name="Grigoriev I.V."/>
            <person name="Horton A.C."/>
            <person name="de Jong P.J."/>
            <person name="Jurka J."/>
            <person name="Kapitonov V.V."/>
            <person name="Kohara Y."/>
            <person name="Kuroki Y."/>
            <person name="Lindquist E."/>
            <person name="Lucas S."/>
            <person name="Osoegawa K."/>
            <person name="Pennacchio L.A."/>
            <person name="Salamov A.A."/>
            <person name="Satou Y."/>
            <person name="Sauka-Spengler T."/>
            <person name="Schmutz J."/>
            <person name="Shin-I T."/>
            <person name="Toyoda A."/>
            <person name="Bronner-Fraser M."/>
            <person name="Fujiyama A."/>
            <person name="Holland L.Z."/>
            <person name="Holland P.W.H."/>
            <person name="Satoh N."/>
            <person name="Rokhsar D.S."/>
        </authorList>
    </citation>
    <scope>NUCLEOTIDE SEQUENCE [LARGE SCALE GENOMIC DNA]</scope>
    <source>
        <strain evidence="2">S238N-H82</strain>
        <tissue evidence="2">Testes</tissue>
    </source>
</reference>
<organism>
    <name type="scientific">Branchiostoma floridae</name>
    <name type="common">Florida lancelet</name>
    <name type="synonym">Amphioxus</name>
    <dbReference type="NCBI Taxonomy" id="7739"/>
    <lineage>
        <taxon>Eukaryota</taxon>
        <taxon>Metazoa</taxon>
        <taxon>Chordata</taxon>
        <taxon>Cephalochordata</taxon>
        <taxon>Leptocardii</taxon>
        <taxon>Amphioxiformes</taxon>
        <taxon>Branchiostomatidae</taxon>
        <taxon>Branchiostoma</taxon>
    </lineage>
</organism>
<dbReference type="AlphaFoldDB" id="C3YTC9"/>
<protein>
    <recommendedName>
        <fullName evidence="1">C-type lectin domain-containing protein</fullName>
    </recommendedName>
</protein>
<dbReference type="CDD" id="cd00037">
    <property type="entry name" value="CLECT"/>
    <property type="match status" value="1"/>
</dbReference>
<dbReference type="InterPro" id="IPR050801">
    <property type="entry name" value="Ca-Dep_Lectins_ImmuneDev"/>
</dbReference>
<accession>C3YTC9</accession>
<gene>
    <name evidence="2" type="ORF">BRAFLDRAFT_205418</name>
</gene>
<dbReference type="InterPro" id="IPR001304">
    <property type="entry name" value="C-type_lectin-like"/>
</dbReference>
<dbReference type="SUPFAM" id="SSF56436">
    <property type="entry name" value="C-type lectin-like"/>
    <property type="match status" value="1"/>
</dbReference>
<dbReference type="EMBL" id="GG666551">
    <property type="protein sequence ID" value="EEN56496.1"/>
    <property type="molecule type" value="Genomic_DNA"/>
</dbReference>
<dbReference type="InterPro" id="IPR016187">
    <property type="entry name" value="CTDL_fold"/>
</dbReference>
<dbReference type="InParanoid" id="C3YTC9"/>
<dbReference type="SMART" id="SM00034">
    <property type="entry name" value="CLECT"/>
    <property type="match status" value="1"/>
</dbReference>
<dbReference type="InterPro" id="IPR016186">
    <property type="entry name" value="C-type_lectin-like/link_sf"/>
</dbReference>
<dbReference type="PROSITE" id="PS50041">
    <property type="entry name" value="C_TYPE_LECTIN_2"/>
    <property type="match status" value="1"/>
</dbReference>
<dbReference type="PANTHER" id="PTHR22801:SF63">
    <property type="entry name" value="C-TYPE LECTIN DOMAIN-CONTAINING PROTEIN"/>
    <property type="match status" value="1"/>
</dbReference>
<name>C3YTC9_BRAFL</name>
<feature type="domain" description="C-type lectin" evidence="1">
    <location>
        <begin position="18"/>
        <end position="144"/>
    </location>
</feature>
<evidence type="ECO:0000259" key="1">
    <source>
        <dbReference type="PROSITE" id="PS50041"/>
    </source>
</evidence>
<evidence type="ECO:0000313" key="2">
    <source>
        <dbReference type="EMBL" id="EEN56496.1"/>
    </source>
</evidence>
<sequence>MLLSFSVCPSGYQPKSPSNGICYKAFKTHKTFSEAAETCRQQDGTLAMPKDDKTNRYLVAISYTDETNPYDQDAWIGLRYKREQEKFEWVDDTPFGSYSAWGTGQPDHYEGTRGEDCVSYFRLGGQPYKWNVFPCFIKRPFVCQYNLDELE</sequence>
<dbReference type="Pfam" id="PF00059">
    <property type="entry name" value="Lectin_C"/>
    <property type="match status" value="1"/>
</dbReference>